<evidence type="ECO:0000259" key="2">
    <source>
        <dbReference type="SMART" id="SM01349"/>
    </source>
</evidence>
<name>A0AAV2ZEH8_9STRA</name>
<feature type="compositionally biased region" description="Basic and acidic residues" evidence="1">
    <location>
        <begin position="328"/>
        <end position="353"/>
    </location>
</feature>
<feature type="compositionally biased region" description="Acidic residues" evidence="1">
    <location>
        <begin position="220"/>
        <end position="239"/>
    </location>
</feature>
<feature type="compositionally biased region" description="Polar residues" evidence="1">
    <location>
        <begin position="426"/>
        <end position="442"/>
    </location>
</feature>
<feature type="compositionally biased region" description="Polar residues" evidence="1">
    <location>
        <begin position="49"/>
        <end position="58"/>
    </location>
</feature>
<dbReference type="InterPro" id="IPR016024">
    <property type="entry name" value="ARM-type_fold"/>
</dbReference>
<feature type="region of interest" description="Disordered" evidence="1">
    <location>
        <begin position="1"/>
        <end position="251"/>
    </location>
</feature>
<comment type="caution">
    <text evidence="3">The sequence shown here is derived from an EMBL/GenBank/DDBJ whole genome shotgun (WGS) entry which is preliminary data.</text>
</comment>
<dbReference type="AlphaFoldDB" id="A0AAV2ZEH8"/>
<feature type="compositionally biased region" description="Low complexity" evidence="1">
    <location>
        <begin position="447"/>
        <end position="469"/>
    </location>
</feature>
<evidence type="ECO:0000313" key="4">
    <source>
        <dbReference type="Proteomes" id="UP001146120"/>
    </source>
</evidence>
<dbReference type="Pfam" id="PF21040">
    <property type="entry name" value="CEP104-like_TOG"/>
    <property type="match status" value="2"/>
</dbReference>
<dbReference type="SMART" id="SM01349">
    <property type="entry name" value="TOG"/>
    <property type="match status" value="2"/>
</dbReference>
<feature type="compositionally biased region" description="Basic and acidic residues" evidence="1">
    <location>
        <begin position="365"/>
        <end position="376"/>
    </location>
</feature>
<dbReference type="InterPro" id="IPR034085">
    <property type="entry name" value="TOG"/>
</dbReference>
<protein>
    <recommendedName>
        <fullName evidence="2">TOG domain-containing protein</fullName>
    </recommendedName>
</protein>
<keyword evidence="4" id="KW-1185">Reference proteome</keyword>
<dbReference type="PANTHER" id="PTHR13371">
    <property type="entry name" value="GLYCINE-, GLUTAMATE-, THIENYLCYCLOHEXYLPIPERIDINE-BINDING PROTEIN"/>
    <property type="match status" value="1"/>
</dbReference>
<accession>A0AAV2ZEH8</accession>
<feature type="domain" description="TOG" evidence="2">
    <location>
        <begin position="574"/>
        <end position="820"/>
    </location>
</feature>
<feature type="compositionally biased region" description="Basic and acidic residues" evidence="1">
    <location>
        <begin position="173"/>
        <end position="182"/>
    </location>
</feature>
<organism evidence="3 4">
    <name type="scientific">Lagenidium giganteum</name>
    <dbReference type="NCBI Taxonomy" id="4803"/>
    <lineage>
        <taxon>Eukaryota</taxon>
        <taxon>Sar</taxon>
        <taxon>Stramenopiles</taxon>
        <taxon>Oomycota</taxon>
        <taxon>Peronosporomycetes</taxon>
        <taxon>Pythiales</taxon>
        <taxon>Pythiaceae</taxon>
    </lineage>
</organism>
<feature type="compositionally biased region" description="Acidic residues" evidence="1">
    <location>
        <begin position="191"/>
        <end position="206"/>
    </location>
</feature>
<feature type="compositionally biased region" description="Basic residues" evidence="1">
    <location>
        <begin position="503"/>
        <end position="512"/>
    </location>
</feature>
<dbReference type="SUPFAM" id="SSF48371">
    <property type="entry name" value="ARM repeat"/>
    <property type="match status" value="1"/>
</dbReference>
<dbReference type="InterPro" id="IPR052607">
    <property type="entry name" value="CEP104-like"/>
</dbReference>
<gene>
    <name evidence="3" type="ORF">N0F65_006838</name>
</gene>
<dbReference type="GO" id="GO:0005929">
    <property type="term" value="C:cilium"/>
    <property type="evidence" value="ECO:0007669"/>
    <property type="project" value="TreeGrafter"/>
</dbReference>
<sequence>MPTLLSPRKSEPKLVDHGDDEDALKTLPKRKSMMGRIKSKLSTKLGIKKQSSSASLDVSPTDKDLRASIEPESVVLRAPPSAAKRRTSSRREDDDEHENQHHSHQREQKQQNEELHEEVVRSAHAESKETALSDDTVHEFDAKHLHGKETPVGRHEGPQPQEAETEVLQFDGRWSEDSESHTSLRSPAVDVEADGDDGGDPDEEVFASDYPKGNGGGQEYSDDEEDDDEPVEVFDEQSNDMEPGNQTKTPATDDIVDVQQLQEQQALALMVIGLSPNKIRAGPAVSLTMAPSPPSPVQIAAPPSPSRMPSPAKSASGPGRKLAMEPAIDAKARTSLEHRGGPDQADCESKETRSSSSAASQAKDCGAKDVDSKDCGAKAQPLLSDFAFGGEGPVAAGDQELAFSPLKRRGAGAPPARFSYPREQEQQLIQAYNATYPSSPMKNGTVGANAAASNNSNNNAGSNNNNNNARGHGRRPSLQGIQEEVSSQITLEHLAPRAASPKRTAKLQRKRSQSMMEAPILASSFANACDPAEPDGAKPDGDDPDQQDAAAVSSVTDEKECANAADQGNASAFAFDAGAAITQEFGERVARMLGADPWGDRQDGFDAIQYVIKKTDLGKARNKRELFCAAIAAIQGGVEDRVAPVMYCALECFRAVVKEFAPVLERAFVKYQPMNEQLANLARSLIGKLADSNKRTQREAAQALLRLAKLRKLKTLPHILLHLSAREVAPRQRVDVLHLLVREIGVDAKLGLSIDVVMQFALPALKIAEERTRKAAVELVADLHLVNGQAVNAQLVGIKPEMLRVINRRVDELLAKREQEASAKAAQAQASTNQADDLAGDDDVRGVELVAVPAEDSTQSAALLEAQLALAATVVGPVLWRKLESKTWSDRKEALVDVDKSITEAKSDLRDVKAAFGSIVQHNFLAYCVILHRCLADSIAPVVNSAMDCFSTLVKVYGPCVEWREENVRDVILLTTMRLFSTMQKPNNRTNRAACRCVLKLTRLTNAHTLRYTLSCIFAKETDPLVQMHLLRLLIPEFGYQSEGLSATMVLAAVSKALGHSNDKVRKIAMDVALCTQRLVGKELVLAKLQDVKPSMLKELEKNFVDCEMKKDGERPQTVHLGGLSTGLNADGNASAAGARLPPVQFAGGESSRRLLHSAPVGVGRLHCTPQAEEQNENEFTGSFRRGSVLSNEEENLMDSILDTGDF</sequence>
<feature type="compositionally biased region" description="Basic and acidic residues" evidence="1">
    <location>
        <begin position="8"/>
        <end position="17"/>
    </location>
</feature>
<proteinExistence type="predicted"/>
<dbReference type="Proteomes" id="UP001146120">
    <property type="component" value="Unassembled WGS sequence"/>
</dbReference>
<evidence type="ECO:0000313" key="3">
    <source>
        <dbReference type="EMBL" id="DBA03659.1"/>
    </source>
</evidence>
<reference evidence="3" key="1">
    <citation type="submission" date="2022-11" db="EMBL/GenBank/DDBJ databases">
        <authorList>
            <person name="Morgan W.R."/>
            <person name="Tartar A."/>
        </authorList>
    </citation>
    <scope>NUCLEOTIDE SEQUENCE</scope>
    <source>
        <strain evidence="3">ARSEF 373</strain>
    </source>
</reference>
<feature type="compositionally biased region" description="Basic and acidic residues" evidence="1">
    <location>
        <begin position="98"/>
        <end position="157"/>
    </location>
</feature>
<evidence type="ECO:0000256" key="1">
    <source>
        <dbReference type="SAM" id="MobiDB-lite"/>
    </source>
</evidence>
<reference evidence="3" key="2">
    <citation type="journal article" date="2023" name="Microbiol Resour">
        <title>Decontamination and Annotation of the Draft Genome Sequence of the Oomycete Lagenidium giganteum ARSEF 373.</title>
        <authorList>
            <person name="Morgan W.R."/>
            <person name="Tartar A."/>
        </authorList>
    </citation>
    <scope>NUCLEOTIDE SEQUENCE</scope>
    <source>
        <strain evidence="3">ARSEF 373</strain>
    </source>
</reference>
<feature type="compositionally biased region" description="Basic and acidic residues" evidence="1">
    <location>
        <begin position="60"/>
        <end position="69"/>
    </location>
</feature>
<dbReference type="EMBL" id="DAKRPA010000017">
    <property type="protein sequence ID" value="DBA03659.1"/>
    <property type="molecule type" value="Genomic_DNA"/>
</dbReference>
<feature type="region of interest" description="Disordered" evidence="1">
    <location>
        <begin position="492"/>
        <end position="515"/>
    </location>
</feature>
<feature type="domain" description="TOG" evidence="2">
    <location>
        <begin position="862"/>
        <end position="1117"/>
    </location>
</feature>
<dbReference type="InterPro" id="IPR011989">
    <property type="entry name" value="ARM-like"/>
</dbReference>
<feature type="compositionally biased region" description="Pro residues" evidence="1">
    <location>
        <begin position="291"/>
        <end position="308"/>
    </location>
</feature>
<dbReference type="Gene3D" id="1.25.10.10">
    <property type="entry name" value="Leucine-rich Repeat Variant"/>
    <property type="match status" value="2"/>
</dbReference>
<feature type="compositionally biased region" description="Basic residues" evidence="1">
    <location>
        <begin position="27"/>
        <end position="41"/>
    </location>
</feature>
<feature type="region of interest" description="Disordered" evidence="1">
    <location>
        <begin position="285"/>
        <end position="477"/>
    </location>
</feature>
<dbReference type="PANTHER" id="PTHR13371:SF0">
    <property type="entry name" value="CENTROSOMAL PROTEIN OF 104 KDA"/>
    <property type="match status" value="1"/>
</dbReference>
<feature type="region of interest" description="Disordered" evidence="1">
    <location>
        <begin position="527"/>
        <end position="551"/>
    </location>
</feature>